<dbReference type="SMART" id="SM00873">
    <property type="entry name" value="B3_4"/>
    <property type="match status" value="1"/>
</dbReference>
<evidence type="ECO:0000256" key="4">
    <source>
        <dbReference type="ARBA" id="ARBA00022490"/>
    </source>
</evidence>
<dbReference type="Gene3D" id="2.40.50.140">
    <property type="entry name" value="Nucleic acid-binding proteins"/>
    <property type="match status" value="1"/>
</dbReference>
<evidence type="ECO:0000256" key="7">
    <source>
        <dbReference type="ARBA" id="ARBA00022723"/>
    </source>
</evidence>
<comment type="subcellular location">
    <subcellularLocation>
        <location evidence="1 15">Cytoplasm</location>
    </subcellularLocation>
</comment>
<comment type="cofactor">
    <cofactor evidence="15">
        <name>Mg(2+)</name>
        <dbReference type="ChEBI" id="CHEBI:18420"/>
    </cofactor>
    <text evidence="15">Binds 2 magnesium ions per tetramer.</text>
</comment>
<evidence type="ECO:0000256" key="6">
    <source>
        <dbReference type="ARBA" id="ARBA00022598"/>
    </source>
</evidence>
<dbReference type="PANTHER" id="PTHR10947">
    <property type="entry name" value="PHENYLALANYL-TRNA SYNTHETASE BETA CHAIN AND LEUCINE-RICH REPEAT-CONTAINING PROTEIN 47"/>
    <property type="match status" value="1"/>
</dbReference>
<dbReference type="CDD" id="cd00769">
    <property type="entry name" value="PheRS_beta_core"/>
    <property type="match status" value="1"/>
</dbReference>
<dbReference type="InterPro" id="IPR033714">
    <property type="entry name" value="tRNA_bind_bactPheRS"/>
</dbReference>
<dbReference type="InterPro" id="IPR036690">
    <property type="entry name" value="Fdx_antiC-bd_sf"/>
</dbReference>
<dbReference type="SUPFAM" id="SSF54991">
    <property type="entry name" value="Anticodon-binding domain of PheRS"/>
    <property type="match status" value="1"/>
</dbReference>
<evidence type="ECO:0000256" key="16">
    <source>
        <dbReference type="PROSITE-ProRule" id="PRU00209"/>
    </source>
</evidence>
<keyword evidence="11 16" id="KW-0694">RNA-binding</keyword>
<keyword evidence="10 15" id="KW-0460">Magnesium</keyword>
<keyword evidence="13 15" id="KW-0030">Aminoacyl-tRNA synthetase</keyword>
<name>A0A0V9UIA9_9NOCA</name>
<comment type="catalytic activity">
    <reaction evidence="14 15">
        <text>tRNA(Phe) + L-phenylalanine + ATP = L-phenylalanyl-tRNA(Phe) + AMP + diphosphate + H(+)</text>
        <dbReference type="Rhea" id="RHEA:19413"/>
        <dbReference type="Rhea" id="RHEA-COMP:9668"/>
        <dbReference type="Rhea" id="RHEA-COMP:9699"/>
        <dbReference type="ChEBI" id="CHEBI:15378"/>
        <dbReference type="ChEBI" id="CHEBI:30616"/>
        <dbReference type="ChEBI" id="CHEBI:33019"/>
        <dbReference type="ChEBI" id="CHEBI:58095"/>
        <dbReference type="ChEBI" id="CHEBI:78442"/>
        <dbReference type="ChEBI" id="CHEBI:78531"/>
        <dbReference type="ChEBI" id="CHEBI:456215"/>
        <dbReference type="EC" id="6.1.1.20"/>
    </reaction>
</comment>
<dbReference type="InterPro" id="IPR045864">
    <property type="entry name" value="aa-tRNA-synth_II/BPL/LPL"/>
</dbReference>
<organism evidence="20 21">
    <name type="scientific">Rhodococcus pyridinivorans KG-16</name>
    <dbReference type="NCBI Taxonomy" id="1441730"/>
    <lineage>
        <taxon>Bacteria</taxon>
        <taxon>Bacillati</taxon>
        <taxon>Actinomycetota</taxon>
        <taxon>Actinomycetes</taxon>
        <taxon>Mycobacteriales</taxon>
        <taxon>Nocardiaceae</taxon>
        <taxon>Rhodococcus</taxon>
    </lineage>
</organism>
<dbReference type="Gene3D" id="3.30.930.10">
    <property type="entry name" value="Bira Bifunctional Protein, Domain 2"/>
    <property type="match status" value="1"/>
</dbReference>
<dbReference type="NCBIfam" id="TIGR00472">
    <property type="entry name" value="pheT_bact"/>
    <property type="match status" value="1"/>
</dbReference>
<evidence type="ECO:0000313" key="20">
    <source>
        <dbReference type="EMBL" id="KSZ57723.1"/>
    </source>
</evidence>
<keyword evidence="7 15" id="KW-0479">Metal-binding</keyword>
<dbReference type="InterPro" id="IPR004532">
    <property type="entry name" value="Phe-tRNA-ligase_IIc_bsu_bact"/>
</dbReference>
<reference evidence="20 21" key="2">
    <citation type="journal article" date="2016" name="Genome Announc.">
        <title>Draft Genome Sequence of a Versatile Hydrocarbon-Degrading Bacterium, Rhodococcus pyridinivorans Strain KG-16, Collected from Oil Fields in India.</title>
        <authorList>
            <person name="Aggarwal R.K."/>
            <person name="Dawar C."/>
            <person name="Phanindranath R."/>
            <person name="Mutnuri L."/>
            <person name="Dayal A.M."/>
        </authorList>
    </citation>
    <scope>NUCLEOTIDE SEQUENCE [LARGE SCALE GENOMIC DNA]</scope>
    <source>
        <strain evidence="20 21">KG-16</strain>
    </source>
</reference>
<feature type="domain" description="FDX-ACB" evidence="18">
    <location>
        <begin position="734"/>
        <end position="827"/>
    </location>
</feature>
<evidence type="ECO:0000256" key="8">
    <source>
        <dbReference type="ARBA" id="ARBA00022741"/>
    </source>
</evidence>
<dbReference type="Pfam" id="PF01588">
    <property type="entry name" value="tRNA_bind"/>
    <property type="match status" value="1"/>
</dbReference>
<evidence type="ECO:0000259" key="19">
    <source>
        <dbReference type="PROSITE" id="PS51483"/>
    </source>
</evidence>
<proteinExistence type="inferred from homology"/>
<dbReference type="InterPro" id="IPR020825">
    <property type="entry name" value="Phe-tRNA_synthase-like_B3/B4"/>
</dbReference>
<comment type="subunit">
    <text evidence="3 15">Tetramer of two alpha and two beta subunits.</text>
</comment>
<evidence type="ECO:0000256" key="2">
    <source>
        <dbReference type="ARBA" id="ARBA00008653"/>
    </source>
</evidence>
<comment type="similarity">
    <text evidence="2 15">Belongs to the phenylalanyl-tRNA synthetase beta subunit family. Type 1 subfamily.</text>
</comment>
<dbReference type="AlphaFoldDB" id="A0A0V9UIA9"/>
<dbReference type="FunFam" id="2.40.50.140:FF:000045">
    <property type="entry name" value="Phenylalanine--tRNA ligase beta subunit"/>
    <property type="match status" value="1"/>
</dbReference>
<dbReference type="InterPro" id="IPR005146">
    <property type="entry name" value="B3/B4_tRNA-bd"/>
</dbReference>
<dbReference type="CDD" id="cd02796">
    <property type="entry name" value="tRNA_bind_bactPheRS"/>
    <property type="match status" value="1"/>
</dbReference>
<keyword evidence="5 16" id="KW-0820">tRNA-binding</keyword>
<evidence type="ECO:0000256" key="15">
    <source>
        <dbReference type="HAMAP-Rule" id="MF_00283"/>
    </source>
</evidence>
<dbReference type="GO" id="GO:0005524">
    <property type="term" value="F:ATP binding"/>
    <property type="evidence" value="ECO:0007669"/>
    <property type="project" value="UniProtKB-UniRule"/>
</dbReference>
<dbReference type="GO" id="GO:0000287">
    <property type="term" value="F:magnesium ion binding"/>
    <property type="evidence" value="ECO:0007669"/>
    <property type="project" value="UniProtKB-UniRule"/>
</dbReference>
<dbReference type="InterPro" id="IPR002547">
    <property type="entry name" value="tRNA-bd_dom"/>
</dbReference>
<dbReference type="EMBL" id="AZXY01000008">
    <property type="protein sequence ID" value="KSZ57723.1"/>
    <property type="molecule type" value="Genomic_DNA"/>
</dbReference>
<dbReference type="Gene3D" id="3.30.70.380">
    <property type="entry name" value="Ferrodoxin-fold anticodon-binding domain"/>
    <property type="match status" value="1"/>
</dbReference>
<dbReference type="RefSeq" id="WP_060652948.1">
    <property type="nucleotide sequence ID" value="NZ_AZXY01000008.1"/>
</dbReference>
<keyword evidence="9 15" id="KW-0067">ATP-binding</keyword>
<dbReference type="Gene3D" id="3.50.40.10">
    <property type="entry name" value="Phenylalanyl-trna Synthetase, Chain B, domain 3"/>
    <property type="match status" value="1"/>
</dbReference>
<dbReference type="PROSITE" id="PS51483">
    <property type="entry name" value="B5"/>
    <property type="match status" value="1"/>
</dbReference>
<dbReference type="PATRIC" id="fig|1441730.3.peg.3634"/>
<dbReference type="GO" id="GO:0000049">
    <property type="term" value="F:tRNA binding"/>
    <property type="evidence" value="ECO:0007669"/>
    <property type="project" value="UniProtKB-UniRule"/>
</dbReference>
<keyword evidence="12 15" id="KW-0648">Protein biosynthesis</keyword>
<dbReference type="Pfam" id="PF03483">
    <property type="entry name" value="B3_4"/>
    <property type="match status" value="1"/>
</dbReference>
<dbReference type="InterPro" id="IPR045060">
    <property type="entry name" value="Phe-tRNA-ligase_IIc_bsu"/>
</dbReference>
<dbReference type="InterPro" id="IPR009061">
    <property type="entry name" value="DNA-bd_dom_put_sf"/>
</dbReference>
<dbReference type="EC" id="6.1.1.20" evidence="15"/>
<dbReference type="InterPro" id="IPR041616">
    <property type="entry name" value="PheRS_beta_core"/>
</dbReference>
<dbReference type="FunFam" id="3.50.40.10:FF:000001">
    <property type="entry name" value="Phenylalanine--tRNA ligase beta subunit"/>
    <property type="match status" value="1"/>
</dbReference>
<gene>
    <name evidence="15" type="primary">pheT</name>
    <name evidence="20" type="ORF">Z045_17415</name>
</gene>
<dbReference type="SUPFAM" id="SSF55681">
    <property type="entry name" value="Class II aaRS and biotin synthetases"/>
    <property type="match status" value="1"/>
</dbReference>
<keyword evidence="8 15" id="KW-0547">Nucleotide-binding</keyword>
<feature type="domain" description="B5" evidence="19">
    <location>
        <begin position="406"/>
        <end position="486"/>
    </location>
</feature>
<dbReference type="SUPFAM" id="SSF50249">
    <property type="entry name" value="Nucleic acid-binding proteins"/>
    <property type="match status" value="1"/>
</dbReference>
<evidence type="ECO:0000256" key="5">
    <source>
        <dbReference type="ARBA" id="ARBA00022555"/>
    </source>
</evidence>
<dbReference type="SMART" id="SM00874">
    <property type="entry name" value="B5"/>
    <property type="match status" value="1"/>
</dbReference>
<evidence type="ECO:0000256" key="1">
    <source>
        <dbReference type="ARBA" id="ARBA00004496"/>
    </source>
</evidence>
<dbReference type="SUPFAM" id="SSF56037">
    <property type="entry name" value="PheT/TilS domain"/>
    <property type="match status" value="1"/>
</dbReference>
<dbReference type="Pfam" id="PF17759">
    <property type="entry name" value="tRNA_synthFbeta"/>
    <property type="match status" value="1"/>
</dbReference>
<evidence type="ECO:0000313" key="21">
    <source>
        <dbReference type="Proteomes" id="UP000053060"/>
    </source>
</evidence>
<dbReference type="InterPro" id="IPR012340">
    <property type="entry name" value="NA-bd_OB-fold"/>
</dbReference>
<dbReference type="Pfam" id="PF03484">
    <property type="entry name" value="B5"/>
    <property type="match status" value="1"/>
</dbReference>
<dbReference type="PROSITE" id="PS50886">
    <property type="entry name" value="TRBD"/>
    <property type="match status" value="1"/>
</dbReference>
<accession>A0A0V9UIA9</accession>
<dbReference type="Pfam" id="PF03147">
    <property type="entry name" value="FDX-ACB"/>
    <property type="match status" value="1"/>
</dbReference>
<sequence>MRVAQSWLTEILQRATPEWNVTAEELDAGFVRVGLEVEDIETLGRIDNLVVGRVVEITELTEFKKPIRFCKVDVGEDEPRGIVCGARNFAEGDLIVAALPGAVLPGDFAIASRKTYGHVSDGMICSLSELGIGKDHSGILVLEPGTAEPGTDANDLLGLGDTVIELNITPDRGYCFSVRGLTRELACGFDLEFADPAAVPALPSDGGEAYPIRLEPETKATRFAARRVTGIDPKAVTPWWMQRRLHTAGVRPISPAVDVTNYVMLELGQPLHAFDAATLQGELVVRRARAGEKLTTLDGVERDLDPEDVVITDDSGVISLAGIMGGATTEVGDSTTDVLLEAATWDPLAVFRGNRRHKLSSEAGKRFERTVDPALARAALDRAASLLVEIAGGQVESTLTDIVVPTESPTIRMDIDLPDRMAGVSYPNGTAARRLTQIGCAVEVGVGEDGHGQLVVTPPTWRPDLRQPADLVEEVLRLEGLEQIPSVLPAAPAGRGLTATQKRRRAVSRALAHDGYVEVLAPVFLPAGVFDTWKLDADDPRRVTTKVLNPLESDRPELATTLLPGLLEILGRNVSRGQRDLSLYAIAQVVQPTSETKPVDLLPVDRRPTDDEIALLEGSLPKQPVHVGGVLAGLREPAGPWGTGRAADAFDAFAAAETVARAAGVRLERRAAQYLPWHPGRCAELLVDGVVVGHAGELHPAVIERAGLPARTCAFELDLDALPIVESLPAPVVSPFPAVLQDVAVVVDADVPAADVESALRSGSGDLLEDIRLFDVYQGAQLGENRKSLAFALRFRAPDRTLTEDEASAAREAAVAAAATAVGAELRA</sequence>
<feature type="binding site" evidence="15">
    <location>
        <position position="464"/>
    </location>
    <ligand>
        <name>Mg(2+)</name>
        <dbReference type="ChEBI" id="CHEBI:18420"/>
        <note>shared with alpha subunit</note>
    </ligand>
</feature>
<evidence type="ECO:0000259" key="18">
    <source>
        <dbReference type="PROSITE" id="PS51447"/>
    </source>
</evidence>
<dbReference type="GO" id="GO:0009328">
    <property type="term" value="C:phenylalanine-tRNA ligase complex"/>
    <property type="evidence" value="ECO:0007669"/>
    <property type="project" value="TreeGrafter"/>
</dbReference>
<dbReference type="SUPFAM" id="SSF46955">
    <property type="entry name" value="Putative DNA-binding domain"/>
    <property type="match status" value="1"/>
</dbReference>
<evidence type="ECO:0000256" key="13">
    <source>
        <dbReference type="ARBA" id="ARBA00023146"/>
    </source>
</evidence>
<dbReference type="GO" id="GO:0004826">
    <property type="term" value="F:phenylalanine-tRNA ligase activity"/>
    <property type="evidence" value="ECO:0007669"/>
    <property type="project" value="UniProtKB-UniRule"/>
</dbReference>
<evidence type="ECO:0000256" key="9">
    <source>
        <dbReference type="ARBA" id="ARBA00022840"/>
    </source>
</evidence>
<comment type="caution">
    <text evidence="20">The sequence shown here is derived from an EMBL/GenBank/DDBJ whole genome shotgun (WGS) entry which is preliminary data.</text>
</comment>
<dbReference type="PROSITE" id="PS51447">
    <property type="entry name" value="FDX_ACB"/>
    <property type="match status" value="1"/>
</dbReference>
<feature type="domain" description="TRNA-binding" evidence="17">
    <location>
        <begin position="43"/>
        <end position="154"/>
    </location>
</feature>
<feature type="binding site" evidence="15">
    <location>
        <position position="470"/>
    </location>
    <ligand>
        <name>Mg(2+)</name>
        <dbReference type="ChEBI" id="CHEBI:18420"/>
        <note>shared with alpha subunit</note>
    </ligand>
</feature>
<dbReference type="FunFam" id="3.30.930.10:FF:000130">
    <property type="entry name" value="Phenylalanine--tRNA ligase beta subunit"/>
    <property type="match status" value="1"/>
</dbReference>
<protein>
    <recommendedName>
        <fullName evidence="15">Phenylalanine--tRNA ligase beta subunit</fullName>
        <ecNumber evidence="15">6.1.1.20</ecNumber>
    </recommendedName>
    <alternativeName>
        <fullName evidence="15">Phenylalanyl-tRNA synthetase beta subunit</fullName>
        <shortName evidence="15">PheRS</shortName>
    </alternativeName>
</protein>
<keyword evidence="6 15" id="KW-0436">Ligase</keyword>
<dbReference type="GO" id="GO:0006432">
    <property type="term" value="P:phenylalanyl-tRNA aminoacylation"/>
    <property type="evidence" value="ECO:0007669"/>
    <property type="project" value="UniProtKB-UniRule"/>
</dbReference>
<dbReference type="SMART" id="SM00896">
    <property type="entry name" value="FDX-ACB"/>
    <property type="match status" value="1"/>
</dbReference>
<dbReference type="Gene3D" id="3.30.56.10">
    <property type="match status" value="2"/>
</dbReference>
<dbReference type="InterPro" id="IPR005121">
    <property type="entry name" value="Fdx_antiC-bd"/>
</dbReference>
<evidence type="ECO:0000256" key="11">
    <source>
        <dbReference type="ARBA" id="ARBA00022884"/>
    </source>
</evidence>
<evidence type="ECO:0000256" key="12">
    <source>
        <dbReference type="ARBA" id="ARBA00022917"/>
    </source>
</evidence>
<evidence type="ECO:0000256" key="10">
    <source>
        <dbReference type="ARBA" id="ARBA00022842"/>
    </source>
</evidence>
<dbReference type="PANTHER" id="PTHR10947:SF0">
    <property type="entry name" value="PHENYLALANINE--TRNA LIGASE BETA SUBUNIT"/>
    <property type="match status" value="1"/>
</dbReference>
<evidence type="ECO:0000259" key="17">
    <source>
        <dbReference type="PROSITE" id="PS50886"/>
    </source>
</evidence>
<reference evidence="21" key="1">
    <citation type="submission" date="2015-01" db="EMBL/GenBank/DDBJ databases">
        <title>Draft genome sequence of Rhodococcus pyridinivorans strain KG-16, a hydrocarbon-degrading bacterium.</title>
        <authorList>
            <person name="Aggarwal R.K."/>
            <person name="Dawar C."/>
        </authorList>
    </citation>
    <scope>NUCLEOTIDE SEQUENCE [LARGE SCALE GENOMIC DNA]</scope>
    <source>
        <strain evidence="21">KG-16</strain>
    </source>
</reference>
<dbReference type="FunFam" id="3.30.70.380:FF:000001">
    <property type="entry name" value="Phenylalanine--tRNA ligase beta subunit"/>
    <property type="match status" value="1"/>
</dbReference>
<dbReference type="InterPro" id="IPR005147">
    <property type="entry name" value="tRNA_synthase_B5-dom"/>
</dbReference>
<evidence type="ECO:0000256" key="14">
    <source>
        <dbReference type="ARBA" id="ARBA00049255"/>
    </source>
</evidence>
<dbReference type="HAMAP" id="MF_00283">
    <property type="entry name" value="Phe_tRNA_synth_beta1"/>
    <property type="match status" value="1"/>
</dbReference>
<feature type="binding site" evidence="15">
    <location>
        <position position="474"/>
    </location>
    <ligand>
        <name>Mg(2+)</name>
        <dbReference type="ChEBI" id="CHEBI:18420"/>
        <note>shared with alpha subunit</note>
    </ligand>
</feature>
<evidence type="ECO:0000256" key="3">
    <source>
        <dbReference type="ARBA" id="ARBA00011209"/>
    </source>
</evidence>
<feature type="binding site" evidence="15">
    <location>
        <position position="473"/>
    </location>
    <ligand>
        <name>Mg(2+)</name>
        <dbReference type="ChEBI" id="CHEBI:18420"/>
        <note>shared with alpha subunit</note>
    </ligand>
</feature>
<dbReference type="Proteomes" id="UP000053060">
    <property type="component" value="Unassembled WGS sequence"/>
</dbReference>
<keyword evidence="4 15" id="KW-0963">Cytoplasm</keyword>